<evidence type="ECO:0000256" key="1">
    <source>
        <dbReference type="ARBA" id="ARBA00022553"/>
    </source>
</evidence>
<dbReference type="PANTHER" id="PTHR44591:SF25">
    <property type="entry name" value="CHEMOTAXIS TWO-COMPONENT RESPONSE REGULATOR"/>
    <property type="match status" value="1"/>
</dbReference>
<dbReference type="EMBL" id="RJKX01000020">
    <property type="protein sequence ID" value="ROP80794.1"/>
    <property type="molecule type" value="Genomic_DNA"/>
</dbReference>
<dbReference type="InterPro" id="IPR011006">
    <property type="entry name" value="CheY-like_superfamily"/>
</dbReference>
<evidence type="ECO:0000313" key="4">
    <source>
        <dbReference type="EMBL" id="ROP80794.1"/>
    </source>
</evidence>
<reference evidence="4 5" key="1">
    <citation type="submission" date="2018-11" db="EMBL/GenBank/DDBJ databases">
        <title>Genomic Encyclopedia of Type Strains, Phase IV (KMG-IV): sequencing the most valuable type-strain genomes for metagenomic binning, comparative biology and taxonomic classification.</title>
        <authorList>
            <person name="Goeker M."/>
        </authorList>
    </citation>
    <scope>NUCLEOTIDE SEQUENCE [LARGE SCALE GENOMIC DNA]</scope>
    <source>
        <strain evidence="4 5">DSM 5900</strain>
    </source>
</reference>
<protein>
    <submittedName>
        <fullName evidence="4">Two-component system chemotaxis response regulator CheY</fullName>
    </submittedName>
</protein>
<dbReference type="Pfam" id="PF00072">
    <property type="entry name" value="Response_reg"/>
    <property type="match status" value="1"/>
</dbReference>
<dbReference type="OrthoDB" id="9800897at2"/>
<gene>
    <name evidence="4" type="ORF">EDC65_5441</name>
</gene>
<evidence type="ECO:0000259" key="3">
    <source>
        <dbReference type="PROSITE" id="PS50110"/>
    </source>
</evidence>
<name>A0A3N1KK31_9PROT</name>
<comment type="caution">
    <text evidence="4">The sequence shown here is derived from an EMBL/GenBank/DDBJ whole genome shotgun (WGS) entry which is preliminary data.</text>
</comment>
<accession>A0A3N1KK31</accession>
<dbReference type="Proteomes" id="UP000278222">
    <property type="component" value="Unassembled WGS sequence"/>
</dbReference>
<dbReference type="SMART" id="SM00448">
    <property type="entry name" value="REC"/>
    <property type="match status" value="1"/>
</dbReference>
<dbReference type="InterPro" id="IPR001789">
    <property type="entry name" value="Sig_transdc_resp-reg_receiver"/>
</dbReference>
<dbReference type="GO" id="GO:0000160">
    <property type="term" value="P:phosphorelay signal transduction system"/>
    <property type="evidence" value="ECO:0007669"/>
    <property type="project" value="InterPro"/>
</dbReference>
<keyword evidence="1 2" id="KW-0597">Phosphoprotein</keyword>
<keyword evidence="5" id="KW-1185">Reference proteome</keyword>
<proteinExistence type="predicted"/>
<dbReference type="SUPFAM" id="SSF52172">
    <property type="entry name" value="CheY-like"/>
    <property type="match status" value="1"/>
</dbReference>
<feature type="modified residue" description="4-aspartylphosphate" evidence="2">
    <location>
        <position position="53"/>
    </location>
</feature>
<evidence type="ECO:0000256" key="2">
    <source>
        <dbReference type="PROSITE-ProRule" id="PRU00169"/>
    </source>
</evidence>
<feature type="domain" description="Response regulatory" evidence="3">
    <location>
        <begin position="4"/>
        <end position="121"/>
    </location>
</feature>
<dbReference type="PANTHER" id="PTHR44591">
    <property type="entry name" value="STRESS RESPONSE REGULATOR PROTEIN 1"/>
    <property type="match status" value="1"/>
</dbReference>
<dbReference type="AlphaFoldDB" id="A0A3N1KK31"/>
<evidence type="ECO:0000313" key="5">
    <source>
        <dbReference type="Proteomes" id="UP000278222"/>
    </source>
</evidence>
<dbReference type="PROSITE" id="PS50110">
    <property type="entry name" value="RESPONSE_REGULATORY"/>
    <property type="match status" value="1"/>
</dbReference>
<dbReference type="Gene3D" id="3.40.50.2300">
    <property type="match status" value="1"/>
</dbReference>
<dbReference type="InterPro" id="IPR050595">
    <property type="entry name" value="Bact_response_regulator"/>
</dbReference>
<dbReference type="RefSeq" id="WP_123695655.1">
    <property type="nucleotide sequence ID" value="NZ_AP019700.1"/>
</dbReference>
<organism evidence="4 5">
    <name type="scientific">Stella humosa</name>
    <dbReference type="NCBI Taxonomy" id="94"/>
    <lineage>
        <taxon>Bacteria</taxon>
        <taxon>Pseudomonadati</taxon>
        <taxon>Pseudomonadota</taxon>
        <taxon>Alphaproteobacteria</taxon>
        <taxon>Rhodospirillales</taxon>
        <taxon>Stellaceae</taxon>
        <taxon>Stella</taxon>
    </lineage>
</organism>
<sequence length="126" mass="13657">MAQRILVVDDAGLVRRYYRDILSGAGYELAEAMNGIEGLERLLEQTADLVIVDINMPRMDGLTFVRTLRSQDSAIAGIATLVISTESGEQDRAAARAAGANFYLVKPVDRDVLLEHVGLMCGPPHG</sequence>